<proteinExistence type="predicted"/>
<feature type="compositionally biased region" description="Basic and acidic residues" evidence="1">
    <location>
        <begin position="104"/>
        <end position="140"/>
    </location>
</feature>
<evidence type="ECO:0000256" key="1">
    <source>
        <dbReference type="SAM" id="MobiDB-lite"/>
    </source>
</evidence>
<protein>
    <submittedName>
        <fullName evidence="2">Uncharacterized protein</fullName>
    </submittedName>
</protein>
<feature type="region of interest" description="Disordered" evidence="1">
    <location>
        <begin position="63"/>
        <end position="140"/>
    </location>
</feature>
<organism evidence="2 3">
    <name type="scientific">Euplotes crassus</name>
    <dbReference type="NCBI Taxonomy" id="5936"/>
    <lineage>
        <taxon>Eukaryota</taxon>
        <taxon>Sar</taxon>
        <taxon>Alveolata</taxon>
        <taxon>Ciliophora</taxon>
        <taxon>Intramacronucleata</taxon>
        <taxon>Spirotrichea</taxon>
        <taxon>Hypotrichia</taxon>
        <taxon>Euplotida</taxon>
        <taxon>Euplotidae</taxon>
        <taxon>Moneuplotes</taxon>
    </lineage>
</organism>
<dbReference type="Proteomes" id="UP001295684">
    <property type="component" value="Unassembled WGS sequence"/>
</dbReference>
<evidence type="ECO:0000313" key="3">
    <source>
        <dbReference type="Proteomes" id="UP001295684"/>
    </source>
</evidence>
<evidence type="ECO:0000313" key="2">
    <source>
        <dbReference type="EMBL" id="CAI2386293.1"/>
    </source>
</evidence>
<feature type="compositionally biased region" description="Polar residues" evidence="1">
    <location>
        <begin position="77"/>
        <end position="101"/>
    </location>
</feature>
<keyword evidence="3" id="KW-1185">Reference proteome</keyword>
<name>A0AAD1Y701_EUPCR</name>
<dbReference type="EMBL" id="CAMPGE010028791">
    <property type="protein sequence ID" value="CAI2386293.1"/>
    <property type="molecule type" value="Genomic_DNA"/>
</dbReference>
<comment type="caution">
    <text evidence="2">The sequence shown here is derived from an EMBL/GenBank/DDBJ whole genome shotgun (WGS) entry which is preliminary data.</text>
</comment>
<reference evidence="2" key="1">
    <citation type="submission" date="2023-07" db="EMBL/GenBank/DDBJ databases">
        <authorList>
            <consortium name="AG Swart"/>
            <person name="Singh M."/>
            <person name="Singh A."/>
            <person name="Seah K."/>
            <person name="Emmerich C."/>
        </authorList>
    </citation>
    <scope>NUCLEOTIDE SEQUENCE</scope>
    <source>
        <strain evidence="2">DP1</strain>
    </source>
</reference>
<sequence length="213" mass="25181">MKRSDLYKEFACDLLHKLINKGVTELADKPFKNKLEELEQEYCKLKEKLFIQYKLKLESLKEDQNQNTSNNHTTSTLFPNVTSSSLPSLPQFKNLSQSPTPASEKPEENKKQMDKTRPAKVVEKKEVARNEKDKFSENRPMRNFDDCVKESFEENKHDEIFEEDNIYIQEDTSLSDNENQLERDDKAVYLESKYYNSKVNDEENSWPKYCRKS</sequence>
<gene>
    <name evidence="2" type="ORF">ECRASSUSDP1_LOCUS27903</name>
</gene>
<accession>A0AAD1Y701</accession>
<feature type="compositionally biased region" description="Low complexity" evidence="1">
    <location>
        <begin position="65"/>
        <end position="76"/>
    </location>
</feature>
<dbReference type="AlphaFoldDB" id="A0AAD1Y701"/>